<dbReference type="InterPro" id="IPR001648">
    <property type="entry name" value="Ribosomal_bS18"/>
</dbReference>
<keyword evidence="2 4" id="KW-0689">Ribosomal protein</keyword>
<dbReference type="EMBL" id="CP036287">
    <property type="protein sequence ID" value="QDU68891.1"/>
    <property type="molecule type" value="Genomic_DNA"/>
</dbReference>
<reference evidence="5 6" key="1">
    <citation type="submission" date="2019-02" db="EMBL/GenBank/DDBJ databases">
        <title>Deep-cultivation of Planctomycetes and their phenomic and genomic characterization uncovers novel biology.</title>
        <authorList>
            <person name="Wiegand S."/>
            <person name="Jogler M."/>
            <person name="Boedeker C."/>
            <person name="Pinto D."/>
            <person name="Vollmers J."/>
            <person name="Rivas-Marin E."/>
            <person name="Kohn T."/>
            <person name="Peeters S.H."/>
            <person name="Heuer A."/>
            <person name="Rast P."/>
            <person name="Oberbeckmann S."/>
            <person name="Bunk B."/>
            <person name="Jeske O."/>
            <person name="Meyerdierks A."/>
            <person name="Storesund J.E."/>
            <person name="Kallscheuer N."/>
            <person name="Luecker S."/>
            <person name="Lage O.M."/>
            <person name="Pohl T."/>
            <person name="Merkel B.J."/>
            <person name="Hornburger P."/>
            <person name="Mueller R.-W."/>
            <person name="Bruemmer F."/>
            <person name="Labrenz M."/>
            <person name="Spormann A.M."/>
            <person name="Op den Camp H."/>
            <person name="Overmann J."/>
            <person name="Amann R."/>
            <person name="Jetten M.S.M."/>
            <person name="Mascher T."/>
            <person name="Medema M.H."/>
            <person name="Devos D.P."/>
            <person name="Kaster A.-K."/>
            <person name="Ovreas L."/>
            <person name="Rohde M."/>
            <person name="Galperin M.Y."/>
            <person name="Jogler C."/>
        </authorList>
    </citation>
    <scope>NUCLEOTIDE SEQUENCE [LARGE SCALE GENOMIC DNA]</scope>
    <source>
        <strain evidence="5 6">Pla133</strain>
    </source>
</reference>
<dbReference type="Proteomes" id="UP000316921">
    <property type="component" value="Chromosome"/>
</dbReference>
<organism evidence="5 6">
    <name type="scientific">Engelhardtia mirabilis</name>
    <dbReference type="NCBI Taxonomy" id="2528011"/>
    <lineage>
        <taxon>Bacteria</taxon>
        <taxon>Pseudomonadati</taxon>
        <taxon>Planctomycetota</taxon>
        <taxon>Planctomycetia</taxon>
        <taxon>Planctomycetia incertae sedis</taxon>
        <taxon>Engelhardtia</taxon>
    </lineage>
</organism>
<evidence type="ECO:0000256" key="2">
    <source>
        <dbReference type="ARBA" id="ARBA00022980"/>
    </source>
</evidence>
<dbReference type="PANTHER" id="PTHR13479">
    <property type="entry name" value="30S RIBOSOMAL PROTEIN S18"/>
    <property type="match status" value="1"/>
</dbReference>
<dbReference type="GO" id="GO:0005840">
    <property type="term" value="C:ribosome"/>
    <property type="evidence" value="ECO:0007669"/>
    <property type="project" value="UniProtKB-KW"/>
</dbReference>
<dbReference type="InterPro" id="IPR036870">
    <property type="entry name" value="Ribosomal_bS18_sf"/>
</dbReference>
<dbReference type="PRINTS" id="PR00974">
    <property type="entry name" value="RIBOSOMALS18"/>
</dbReference>
<sequence length="69" mass="7947">MKRAPRKPTVIVHKTDTLDYKNLELLAKCIGPQGQILSRRRTGLTTKRQRELKQALKRARHLSLLPFVG</sequence>
<proteinExistence type="inferred from homology"/>
<evidence type="ECO:0000313" key="5">
    <source>
        <dbReference type="EMBL" id="QDU68891.1"/>
    </source>
</evidence>
<accession>A0A518BPI6</accession>
<dbReference type="SUPFAM" id="SSF46911">
    <property type="entry name" value="Ribosomal protein S18"/>
    <property type="match status" value="1"/>
</dbReference>
<name>A0A518BPI6_9BACT</name>
<evidence type="ECO:0000256" key="4">
    <source>
        <dbReference type="RuleBase" id="RU003910"/>
    </source>
</evidence>
<protein>
    <submittedName>
        <fullName evidence="5">30S ribosomal protein S18</fullName>
    </submittedName>
</protein>
<dbReference type="RefSeq" id="WP_145068291.1">
    <property type="nucleotide sequence ID" value="NZ_CP036287.1"/>
</dbReference>
<dbReference type="NCBIfam" id="TIGR00165">
    <property type="entry name" value="S18"/>
    <property type="match status" value="1"/>
</dbReference>
<dbReference type="GO" id="GO:0006412">
    <property type="term" value="P:translation"/>
    <property type="evidence" value="ECO:0007669"/>
    <property type="project" value="InterPro"/>
</dbReference>
<keyword evidence="6" id="KW-1185">Reference proteome</keyword>
<dbReference type="KEGG" id="pbap:Pla133_40060"/>
<dbReference type="PANTHER" id="PTHR13479:SF40">
    <property type="entry name" value="SMALL RIBOSOMAL SUBUNIT PROTEIN BS18M"/>
    <property type="match status" value="1"/>
</dbReference>
<evidence type="ECO:0000256" key="3">
    <source>
        <dbReference type="ARBA" id="ARBA00023274"/>
    </source>
</evidence>
<comment type="similarity">
    <text evidence="1 4">Belongs to the bacterial ribosomal protein bS18 family.</text>
</comment>
<dbReference type="Gene3D" id="4.10.640.10">
    <property type="entry name" value="Ribosomal protein S18"/>
    <property type="match status" value="1"/>
</dbReference>
<dbReference type="GO" id="GO:0070181">
    <property type="term" value="F:small ribosomal subunit rRNA binding"/>
    <property type="evidence" value="ECO:0007669"/>
    <property type="project" value="TreeGrafter"/>
</dbReference>
<evidence type="ECO:0000256" key="1">
    <source>
        <dbReference type="ARBA" id="ARBA00005589"/>
    </source>
</evidence>
<evidence type="ECO:0000313" key="6">
    <source>
        <dbReference type="Proteomes" id="UP000316921"/>
    </source>
</evidence>
<dbReference type="AlphaFoldDB" id="A0A518BPI6"/>
<dbReference type="Pfam" id="PF01084">
    <property type="entry name" value="Ribosomal_S18"/>
    <property type="match status" value="1"/>
</dbReference>
<keyword evidence="3 4" id="KW-0687">Ribonucleoprotein</keyword>
<dbReference type="GO" id="GO:1990904">
    <property type="term" value="C:ribonucleoprotein complex"/>
    <property type="evidence" value="ECO:0007669"/>
    <property type="project" value="UniProtKB-KW"/>
</dbReference>
<dbReference type="GO" id="GO:0003735">
    <property type="term" value="F:structural constituent of ribosome"/>
    <property type="evidence" value="ECO:0007669"/>
    <property type="project" value="InterPro"/>
</dbReference>
<gene>
    <name evidence="5" type="primary">rpsR</name>
    <name evidence="5" type="ORF">Pla133_40060</name>
</gene>